<dbReference type="EMBL" id="CM046399">
    <property type="protein sequence ID" value="KAI8527103.1"/>
    <property type="molecule type" value="Genomic_DNA"/>
</dbReference>
<comment type="caution">
    <text evidence="1">The sequence shown here is derived from an EMBL/GenBank/DDBJ whole genome shotgun (WGS) entry which is preliminary data.</text>
</comment>
<gene>
    <name evidence="1" type="ORF">RHMOL_Rhmol12G0050000</name>
</gene>
<proteinExistence type="predicted"/>
<dbReference type="Proteomes" id="UP001062846">
    <property type="component" value="Chromosome 12"/>
</dbReference>
<accession>A0ACC0LEC4</accession>
<name>A0ACC0LEC4_RHOML</name>
<keyword evidence="2" id="KW-1185">Reference proteome</keyword>
<evidence type="ECO:0000313" key="2">
    <source>
        <dbReference type="Proteomes" id="UP001062846"/>
    </source>
</evidence>
<organism evidence="1 2">
    <name type="scientific">Rhododendron molle</name>
    <name type="common">Chinese azalea</name>
    <name type="synonym">Azalea mollis</name>
    <dbReference type="NCBI Taxonomy" id="49168"/>
    <lineage>
        <taxon>Eukaryota</taxon>
        <taxon>Viridiplantae</taxon>
        <taxon>Streptophyta</taxon>
        <taxon>Embryophyta</taxon>
        <taxon>Tracheophyta</taxon>
        <taxon>Spermatophyta</taxon>
        <taxon>Magnoliopsida</taxon>
        <taxon>eudicotyledons</taxon>
        <taxon>Gunneridae</taxon>
        <taxon>Pentapetalae</taxon>
        <taxon>asterids</taxon>
        <taxon>Ericales</taxon>
        <taxon>Ericaceae</taxon>
        <taxon>Ericoideae</taxon>
        <taxon>Rhodoreae</taxon>
        <taxon>Rhododendron</taxon>
    </lineage>
</organism>
<evidence type="ECO:0000313" key="1">
    <source>
        <dbReference type="EMBL" id="KAI8527103.1"/>
    </source>
</evidence>
<reference evidence="1" key="1">
    <citation type="submission" date="2022-02" db="EMBL/GenBank/DDBJ databases">
        <title>Plant Genome Project.</title>
        <authorList>
            <person name="Zhang R.-G."/>
        </authorList>
    </citation>
    <scope>NUCLEOTIDE SEQUENCE</scope>
    <source>
        <strain evidence="1">AT1</strain>
    </source>
</reference>
<protein>
    <submittedName>
        <fullName evidence="1">Uncharacterized protein</fullName>
    </submittedName>
</protein>
<sequence>MSPCPVGDHDLSERGEGVIVGIGKSGGGGATAKAAAVEVFFIILVQLVVVNLAIGDFVKNCSEEQLSSISLTYGDLSGMRLITSLSFYSNRGRYGPYGTLFGHTVSIPIEDMVLAGFHGRGGLYLDAFGVFIAPKQLNSSQKGKIIAEEGWISLGPWGGSGGVYSTYKSDGPIMQITVSCGDVIDYILFESISRNGVVIGSSVKIGGPGGSNSAKFSIDSSIEHISSIRLTYGDYCGHMVIKEICFYTNLETYGPFGMPSGDSSVYIPIKWGVIVGFYGCGGPFLNAIGIFVAPKVNNLPSIQDSAYARTQLKGKIIGEEGWISLGPWGGGQGVYSTYKPDRPMMQITIRYGTVIDSILFESKSRDGVVIGSSVKIGGPGGASVEKFCIDTSVEQFSSISLTYKDYNNGFGHIKSLLFNTNIKKYGPFGSGGDHSVSIPIEGGVIAGFHGRGNRYVDAIGIFVAPKVKGKIRGEEGWISFGPWGGNDGVDWTYKANGPIMQISICYGEAINSVLFRSRSCDGLVIGSSEEFGATGSRTTKTFFIDNSVEQLSLLRLTYGDYYGQVIITSLYFETNIGKHYGPFGLESGASSVSIPIEGGFIAGFHGRRGTGTYLTSIGIFVAPKVNNLPSSEKKIDSLPSFQDPNYAPTQLEVLGSGVGSKPKTVETRTIKSKWSSRFLAANLKANFCGSKPKTLENIIIANAASSSATTNKDDHRGGALSPSSEMIRKNLDLMDSAFENLNLVDSAFQKYKTHMGEEIREAREKLEELQRFGSRTSDFDKLGKAIAKLKFQIPLATKKDDHYGGALSPTSKMIHSGLILLDTAVAEAEESAHHINAKINQAHEKFKETKILPSSERHSNKLQKADPDKKELQKTIAKLKVQIRSHNKIRSADSNPHQKNWDNINGDEDGMTHFFHKEPEVAHSGDFDGRLKVFHELPEQLRYCLLCFFKFPPMATIKRTSMIYLWIGQGYISEYLHSEGCVGDFEVHAGKIFDELIAKGFIEPIYQNCSLTPDSCKMSLYVRSSLYEEAKRRGFTSDGTLDLDLGFVCGGLDGHSCLINVGEAIISCEPKIFENMKHIRSLYLGRWQSSATHHIELENPKILHGLNKLKSLTFLSLRGISMITELPSFILELNDLVILDLQACHNLEVIPDEIGVLKSLTHLDMSECYFLEHMPESLAQLSNLEVLKGFLIGDFDNNKQSCTLLNLSGLPKLRKLNIYISVKDSVKLNDLTYLESFKSLEKLTISWGGCSLQAQDEETTKAFSVATLPPRLQKLDLQCFPMMSLTNWLMPGKLKELKKLYIRGGQLRDLGEIQKRQAERLTVEILQLKYLSKLELHWRELRTLFPKLIYLHQLECPNLFNFQCDERGMWVDHKAIDTHMQLQKYLRTCGAISTSSMVGSGSTSTQDNCNISPVDEKQL</sequence>